<protein>
    <recommendedName>
        <fullName evidence="2">Ribosome-binding factor A</fullName>
    </recommendedName>
</protein>
<dbReference type="HAMAP" id="MF_00003">
    <property type="entry name" value="RbfA"/>
    <property type="match status" value="1"/>
</dbReference>
<dbReference type="GO" id="GO:0043024">
    <property type="term" value="F:ribosomal small subunit binding"/>
    <property type="evidence" value="ECO:0007669"/>
    <property type="project" value="TreeGrafter"/>
</dbReference>
<comment type="function">
    <text evidence="2">One of several proteins that assist in the late maturation steps of the functional core of the 30S ribosomal subunit. Associates with free 30S ribosomal subunits (but not with 30S subunits that are part of 70S ribosomes or polysomes). Required for efficient processing of 16S rRNA. May interact with the 5'-terminal helix region of 16S rRNA.</text>
</comment>
<dbReference type="EMBL" id="CP034841">
    <property type="protein sequence ID" value="QBF34398.1"/>
    <property type="molecule type" value="Genomic_DNA"/>
</dbReference>
<comment type="subunit">
    <text evidence="2">Monomer. Binds 30S ribosomal subunits, but not 50S ribosomal subunits or 70S ribosomes.</text>
</comment>
<dbReference type="GO" id="GO:0030490">
    <property type="term" value="P:maturation of SSU-rRNA"/>
    <property type="evidence" value="ECO:0007669"/>
    <property type="project" value="UniProtKB-UniRule"/>
</dbReference>
<dbReference type="NCBIfam" id="TIGR00082">
    <property type="entry name" value="rbfA"/>
    <property type="match status" value="1"/>
</dbReference>
<dbReference type="PANTHER" id="PTHR33515">
    <property type="entry name" value="RIBOSOME-BINDING FACTOR A, CHLOROPLASTIC-RELATED"/>
    <property type="match status" value="1"/>
</dbReference>
<proteinExistence type="inferred from homology"/>
<dbReference type="Proteomes" id="UP000289326">
    <property type="component" value="Chromosome"/>
</dbReference>
<comment type="similarity">
    <text evidence="2">Belongs to the RbfA family.</text>
</comment>
<dbReference type="RefSeq" id="WP_130429176.1">
    <property type="nucleotide sequence ID" value="NZ_CP034841.1"/>
</dbReference>
<name>A0A4P6MLQ3_9BACT</name>
<dbReference type="KEGG" id="mphi:EG856_00400"/>
<dbReference type="GO" id="GO:0005829">
    <property type="term" value="C:cytosol"/>
    <property type="evidence" value="ECO:0007669"/>
    <property type="project" value="TreeGrafter"/>
</dbReference>
<dbReference type="InterPro" id="IPR000238">
    <property type="entry name" value="RbfA"/>
</dbReference>
<keyword evidence="1 2" id="KW-0690">Ribosome biogenesis</keyword>
<evidence type="ECO:0000256" key="1">
    <source>
        <dbReference type="ARBA" id="ARBA00022517"/>
    </source>
</evidence>
<evidence type="ECO:0000313" key="3">
    <source>
        <dbReference type="EMBL" id="QBF34398.1"/>
    </source>
</evidence>
<keyword evidence="4" id="KW-1185">Reference proteome</keyword>
<accession>A0A4P6MLQ3</accession>
<dbReference type="SUPFAM" id="SSF89919">
    <property type="entry name" value="Ribosome-binding factor A, RbfA"/>
    <property type="match status" value="1"/>
</dbReference>
<sequence length="111" mass="12629">MSKSINTLRKESQLKSMIAQIVTNELTNVNIINPTVIDCELSPDSSHAKIYVSFSEKSQNGIQAIKNATGYIRKVLSSSLNWRKIPQIHFELDRVIDDAMRIEKILKDIKN</sequence>
<comment type="subcellular location">
    <subcellularLocation>
        <location evidence="2">Cytoplasm</location>
    </subcellularLocation>
</comment>
<evidence type="ECO:0000313" key="4">
    <source>
        <dbReference type="Proteomes" id="UP000289326"/>
    </source>
</evidence>
<dbReference type="Gene3D" id="3.30.300.20">
    <property type="match status" value="1"/>
</dbReference>
<dbReference type="PANTHER" id="PTHR33515:SF1">
    <property type="entry name" value="RIBOSOME-BINDING FACTOR A, CHLOROPLASTIC-RELATED"/>
    <property type="match status" value="1"/>
</dbReference>
<gene>
    <name evidence="2 3" type="primary">rbfA</name>
    <name evidence="3" type="ORF">EG856_00400</name>
</gene>
<dbReference type="InterPro" id="IPR023799">
    <property type="entry name" value="RbfA_dom_sf"/>
</dbReference>
<dbReference type="InterPro" id="IPR015946">
    <property type="entry name" value="KH_dom-like_a/b"/>
</dbReference>
<organism evidence="3 4">
    <name type="scientific">Mycoplasmopsis phocirhinis</name>
    <dbReference type="NCBI Taxonomy" id="142650"/>
    <lineage>
        <taxon>Bacteria</taxon>
        <taxon>Bacillati</taxon>
        <taxon>Mycoplasmatota</taxon>
        <taxon>Mycoplasmoidales</taxon>
        <taxon>Metamycoplasmataceae</taxon>
        <taxon>Mycoplasmopsis</taxon>
    </lineage>
</organism>
<dbReference type="Pfam" id="PF02033">
    <property type="entry name" value="RBFA"/>
    <property type="match status" value="1"/>
</dbReference>
<dbReference type="InterPro" id="IPR020053">
    <property type="entry name" value="Ribosome-bd_factorA_CS"/>
</dbReference>
<keyword evidence="2" id="KW-0963">Cytoplasm</keyword>
<dbReference type="PROSITE" id="PS01319">
    <property type="entry name" value="RBFA"/>
    <property type="match status" value="1"/>
</dbReference>
<dbReference type="OrthoDB" id="384689at2"/>
<reference evidence="3 4" key="1">
    <citation type="submission" date="2019-01" db="EMBL/GenBank/DDBJ databases">
        <title>Complete sequence and annotation of the Mycoplasma phocirhinis strain 852T genome.</title>
        <authorList>
            <person name="Frasca S.Jr."/>
            <person name="Kutish G.F."/>
            <person name="Castellanos Gell J."/>
            <person name="Michaels D.L."/>
            <person name="Brown D.R."/>
        </authorList>
    </citation>
    <scope>NUCLEOTIDE SEQUENCE [LARGE SCALE GENOMIC DNA]</scope>
    <source>
        <strain evidence="3 4">852</strain>
    </source>
</reference>
<dbReference type="AlphaFoldDB" id="A0A4P6MLQ3"/>
<evidence type="ECO:0000256" key="2">
    <source>
        <dbReference type="HAMAP-Rule" id="MF_00003"/>
    </source>
</evidence>